<accession>A0A3L8SPH1</accession>
<dbReference type="AlphaFoldDB" id="A0A3L8SPH1"/>
<organism evidence="1 2">
    <name type="scientific">Chloebia gouldiae</name>
    <name type="common">Gouldian finch</name>
    <name type="synonym">Erythrura gouldiae</name>
    <dbReference type="NCBI Taxonomy" id="44316"/>
    <lineage>
        <taxon>Eukaryota</taxon>
        <taxon>Metazoa</taxon>
        <taxon>Chordata</taxon>
        <taxon>Craniata</taxon>
        <taxon>Vertebrata</taxon>
        <taxon>Euteleostomi</taxon>
        <taxon>Archelosauria</taxon>
        <taxon>Archosauria</taxon>
        <taxon>Dinosauria</taxon>
        <taxon>Saurischia</taxon>
        <taxon>Theropoda</taxon>
        <taxon>Coelurosauria</taxon>
        <taxon>Aves</taxon>
        <taxon>Neognathae</taxon>
        <taxon>Neoaves</taxon>
        <taxon>Telluraves</taxon>
        <taxon>Australaves</taxon>
        <taxon>Passeriformes</taxon>
        <taxon>Passeroidea</taxon>
        <taxon>Passeridae</taxon>
        <taxon>Chloebia</taxon>
    </lineage>
</organism>
<comment type="caution">
    <text evidence="1">The sequence shown here is derived from an EMBL/GenBank/DDBJ whole genome shotgun (WGS) entry which is preliminary data.</text>
</comment>
<name>A0A3L8SPH1_CHLGU</name>
<evidence type="ECO:0000313" key="2">
    <source>
        <dbReference type="Proteomes" id="UP000276834"/>
    </source>
</evidence>
<dbReference type="Proteomes" id="UP000276834">
    <property type="component" value="Unassembled WGS sequence"/>
</dbReference>
<proteinExistence type="predicted"/>
<protein>
    <submittedName>
        <fullName evidence="1">Uncharacterized protein</fullName>
    </submittedName>
</protein>
<evidence type="ECO:0000313" key="1">
    <source>
        <dbReference type="EMBL" id="RLW05650.1"/>
    </source>
</evidence>
<dbReference type="EMBL" id="QUSF01000010">
    <property type="protein sequence ID" value="RLW05650.1"/>
    <property type="molecule type" value="Genomic_DNA"/>
</dbReference>
<reference evidence="1 2" key="1">
    <citation type="journal article" date="2018" name="Proc. R. Soc. B">
        <title>A non-coding region near Follistatin controls head colour polymorphism in the Gouldian finch.</title>
        <authorList>
            <person name="Toomey M.B."/>
            <person name="Marques C.I."/>
            <person name="Andrade P."/>
            <person name="Araujo P.M."/>
            <person name="Sabatino S."/>
            <person name="Gazda M.A."/>
            <person name="Afonso S."/>
            <person name="Lopes R.J."/>
            <person name="Corbo J.C."/>
            <person name="Carneiro M."/>
        </authorList>
    </citation>
    <scope>NUCLEOTIDE SEQUENCE [LARGE SCALE GENOMIC DNA]</scope>
    <source>
        <strain evidence="1">Red01</strain>
        <tissue evidence="1">Muscle</tissue>
    </source>
</reference>
<gene>
    <name evidence="1" type="ORF">DV515_00004683</name>
</gene>
<keyword evidence="2" id="KW-1185">Reference proteome</keyword>
<sequence>MGTTRKPFQKCCVVFGELGSSCSTDFQRFQLSEERAVGSGKSCEGGEARVL</sequence>